<evidence type="ECO:0000256" key="1">
    <source>
        <dbReference type="SAM" id="MobiDB-lite"/>
    </source>
</evidence>
<dbReference type="InterPro" id="IPR059179">
    <property type="entry name" value="MLKL-like_MCAfunc"/>
</dbReference>
<dbReference type="Proteomes" id="UP001163846">
    <property type="component" value="Unassembled WGS sequence"/>
</dbReference>
<dbReference type="CDD" id="cd21037">
    <property type="entry name" value="MLKL_NTD"/>
    <property type="match status" value="1"/>
</dbReference>
<reference evidence="2" key="1">
    <citation type="submission" date="2022-08" db="EMBL/GenBank/DDBJ databases">
        <authorList>
            <consortium name="DOE Joint Genome Institute"/>
            <person name="Min B."/>
            <person name="Riley R."/>
            <person name="Sierra-Patev S."/>
            <person name="Naranjo-Ortiz M."/>
            <person name="Looney B."/>
            <person name="Konkel Z."/>
            <person name="Slot J.C."/>
            <person name="Sakamoto Y."/>
            <person name="Steenwyk J.L."/>
            <person name="Rokas A."/>
            <person name="Carro J."/>
            <person name="Camarero S."/>
            <person name="Ferreira P."/>
            <person name="Molpeceres G."/>
            <person name="Ruiz-Duenas F.J."/>
            <person name="Serrano A."/>
            <person name="Henrissat B."/>
            <person name="Drula E."/>
            <person name="Hughes K.W."/>
            <person name="Mata J.L."/>
            <person name="Ishikawa N.K."/>
            <person name="Vargas-Isla R."/>
            <person name="Ushijima S."/>
            <person name="Smith C.A."/>
            <person name="Ahrendt S."/>
            <person name="Andreopoulos W."/>
            <person name="He G."/>
            <person name="Labutti K."/>
            <person name="Lipzen A."/>
            <person name="Ng V."/>
            <person name="Sandor L."/>
            <person name="Barry K."/>
            <person name="Martinez A.T."/>
            <person name="Xiao Y."/>
            <person name="Gibbons J.G."/>
            <person name="Terashima K."/>
            <person name="Hibbett D.S."/>
            <person name="Grigoriev I.V."/>
        </authorList>
    </citation>
    <scope>NUCLEOTIDE SEQUENCE</scope>
    <source>
        <strain evidence="2">TFB9207</strain>
    </source>
</reference>
<accession>A0AA38NWI8</accession>
<dbReference type="AlphaFoldDB" id="A0AA38NWI8"/>
<evidence type="ECO:0000313" key="3">
    <source>
        <dbReference type="Proteomes" id="UP001163846"/>
    </source>
</evidence>
<dbReference type="Gene3D" id="1.20.930.20">
    <property type="entry name" value="Adaptor protein Cbl, N-terminal domain"/>
    <property type="match status" value="1"/>
</dbReference>
<keyword evidence="3" id="KW-1185">Reference proteome</keyword>
<proteinExistence type="predicted"/>
<gene>
    <name evidence="2" type="ORF">F5878DRAFT_667025</name>
</gene>
<feature type="region of interest" description="Disordered" evidence="1">
    <location>
        <begin position="18"/>
        <end position="49"/>
    </location>
</feature>
<name>A0AA38NWI8_9AGAR</name>
<organism evidence="2 3">
    <name type="scientific">Lentinula raphanica</name>
    <dbReference type="NCBI Taxonomy" id="153919"/>
    <lineage>
        <taxon>Eukaryota</taxon>
        <taxon>Fungi</taxon>
        <taxon>Dikarya</taxon>
        <taxon>Basidiomycota</taxon>
        <taxon>Agaricomycotina</taxon>
        <taxon>Agaricomycetes</taxon>
        <taxon>Agaricomycetidae</taxon>
        <taxon>Agaricales</taxon>
        <taxon>Marasmiineae</taxon>
        <taxon>Omphalotaceae</taxon>
        <taxon>Lentinula</taxon>
    </lineage>
</organism>
<protein>
    <submittedName>
        <fullName evidence="2">Uncharacterized protein</fullName>
    </submittedName>
</protein>
<dbReference type="GO" id="GO:0007166">
    <property type="term" value="P:cell surface receptor signaling pathway"/>
    <property type="evidence" value="ECO:0007669"/>
    <property type="project" value="InterPro"/>
</dbReference>
<evidence type="ECO:0000313" key="2">
    <source>
        <dbReference type="EMBL" id="KAJ3831941.1"/>
    </source>
</evidence>
<dbReference type="InterPro" id="IPR036537">
    <property type="entry name" value="Adaptor_Cbl_N_dom_sf"/>
</dbReference>
<dbReference type="EMBL" id="MU807148">
    <property type="protein sequence ID" value="KAJ3831941.1"/>
    <property type="molecule type" value="Genomic_DNA"/>
</dbReference>
<comment type="caution">
    <text evidence="2">The sequence shown here is derived from an EMBL/GenBank/DDBJ whole genome shotgun (WGS) entry which is preliminary data.</text>
</comment>
<sequence>MSRIKFWQYGSNSRSFVQNAGTTGAGGEKKSRLQLFRPSSKPESVPVPPTWADLPEHVLRTLNNAAQFTSSYPGGLSDVALSILKAVREAKKNQKVLGELAKSACNLASLVLKFFEEPYPDSSHTAQHESSSISSDPTLDAHIEQSFKTLQNIDTWVKNMNSRTFIRRIISFRSDLPVIQGFQDQLRKSMDELHLQIRSLMALHVRSSASRMVDDAVSNVLEIYRKARKATIPGALYRTLPLSTRRHQSLLVFNARAR</sequence>